<evidence type="ECO:0000313" key="6">
    <source>
        <dbReference type="Proteomes" id="UP000248039"/>
    </source>
</evidence>
<dbReference type="InterPro" id="IPR018197">
    <property type="entry name" value="Glycerate_kinase_RE-like"/>
</dbReference>
<dbReference type="SUPFAM" id="SSF110738">
    <property type="entry name" value="Glycerate kinase I"/>
    <property type="match status" value="1"/>
</dbReference>
<dbReference type="InterPro" id="IPR036129">
    <property type="entry name" value="Glycerate_kinase_sf"/>
</dbReference>
<sequence length="373" mass="37143">MTEHQVLVCLDKFRGSATAVQACRWLAGGIRQAAPGLRVREAPVADGGEGTVAAFRAAGYRTVPVPVSGPTGERVTAELAVLGNRAVVELAQAGGLHLLPGGRAEPLTASTYGTGELLRAALDLGCREVVLAVGGSASTDGGAGLLSALGARFLDAAGGELPPGGAALAELAAVDLTGLDPRLRATRLVLASDVDNPLLGPAGAAAVFGPQKGADANQVALLELALTRLAQVLAQQSGTDLSGRPGAGAAGGAGFAALVLGAHREAGVEVLLTELGLDTALAAAALVVVGEGCLDGQSLRGKAPIGVADRAHRAGVPVAAVAGRLEVSPAELAAHGIETAYSLTERAGSPRAAMAETRRLLHETGVELARRFG</sequence>
<accession>A0A2V4N8N4</accession>
<protein>
    <submittedName>
        <fullName evidence="5">Glycerate kinase</fullName>
    </submittedName>
</protein>
<evidence type="ECO:0000256" key="1">
    <source>
        <dbReference type="ARBA" id="ARBA00006284"/>
    </source>
</evidence>
<reference evidence="5 6" key="1">
    <citation type="submission" date="2018-03" db="EMBL/GenBank/DDBJ databases">
        <title>Bioinformatic expansion and discovery of thiopeptide antibiotics.</title>
        <authorList>
            <person name="Schwalen C.J."/>
            <person name="Hudson G.A."/>
            <person name="Mitchell D.A."/>
        </authorList>
    </citation>
    <scope>NUCLEOTIDE SEQUENCE [LARGE SCALE GENOMIC DNA]</scope>
    <source>
        <strain evidence="5 6">ATCC 21389</strain>
    </source>
</reference>
<comment type="similarity">
    <text evidence="1 4">Belongs to the glycerate kinase type-1 family.</text>
</comment>
<dbReference type="Gene3D" id="3.40.50.10350">
    <property type="entry name" value="Glycerate kinase, domain 1"/>
    <property type="match status" value="1"/>
</dbReference>
<dbReference type="Gene3D" id="3.90.1510.10">
    <property type="entry name" value="Glycerate kinase, domain 2"/>
    <property type="match status" value="1"/>
</dbReference>
<dbReference type="PANTHER" id="PTHR21599">
    <property type="entry name" value="GLYCERATE KINASE"/>
    <property type="match status" value="1"/>
</dbReference>
<dbReference type="OrthoDB" id="9774290at2"/>
<dbReference type="Pfam" id="PF02595">
    <property type="entry name" value="Gly_kinase"/>
    <property type="match status" value="1"/>
</dbReference>
<gene>
    <name evidence="5" type="ORF">C7C46_14540</name>
</gene>
<evidence type="ECO:0000256" key="4">
    <source>
        <dbReference type="PIRNR" id="PIRNR006078"/>
    </source>
</evidence>
<proteinExistence type="inferred from homology"/>
<dbReference type="Proteomes" id="UP000248039">
    <property type="component" value="Unassembled WGS sequence"/>
</dbReference>
<dbReference type="RefSeq" id="WP_110669608.1">
    <property type="nucleotide sequence ID" value="NZ_PYBW01000043.1"/>
</dbReference>
<comment type="caution">
    <text evidence="5">The sequence shown here is derived from an EMBL/GenBank/DDBJ whole genome shotgun (WGS) entry which is preliminary data.</text>
</comment>
<evidence type="ECO:0000256" key="3">
    <source>
        <dbReference type="ARBA" id="ARBA00022777"/>
    </source>
</evidence>
<dbReference type="GO" id="GO:0031388">
    <property type="term" value="P:organic acid phosphorylation"/>
    <property type="evidence" value="ECO:0007669"/>
    <property type="project" value="UniProtKB-UniRule"/>
</dbReference>
<dbReference type="PANTHER" id="PTHR21599:SF0">
    <property type="entry name" value="GLYCERATE KINASE"/>
    <property type="match status" value="1"/>
</dbReference>
<dbReference type="PIRSF" id="PIRSF006078">
    <property type="entry name" value="GlxK"/>
    <property type="match status" value="1"/>
</dbReference>
<keyword evidence="3 4" id="KW-0418">Kinase</keyword>
<evidence type="ECO:0000256" key="2">
    <source>
        <dbReference type="ARBA" id="ARBA00022679"/>
    </source>
</evidence>
<dbReference type="EMBL" id="PYBW01000043">
    <property type="protein sequence ID" value="PYC79565.1"/>
    <property type="molecule type" value="Genomic_DNA"/>
</dbReference>
<name>A0A2V4N8N4_9ACTN</name>
<dbReference type="AlphaFoldDB" id="A0A2V4N8N4"/>
<keyword evidence="6" id="KW-1185">Reference proteome</keyword>
<dbReference type="NCBIfam" id="TIGR00045">
    <property type="entry name" value="glycerate kinase"/>
    <property type="match status" value="1"/>
</dbReference>
<organism evidence="5 6">
    <name type="scientific">Streptomyces tateyamensis</name>
    <dbReference type="NCBI Taxonomy" id="565073"/>
    <lineage>
        <taxon>Bacteria</taxon>
        <taxon>Bacillati</taxon>
        <taxon>Actinomycetota</taxon>
        <taxon>Actinomycetes</taxon>
        <taxon>Kitasatosporales</taxon>
        <taxon>Streptomycetaceae</taxon>
        <taxon>Streptomyces</taxon>
    </lineage>
</organism>
<dbReference type="InterPro" id="IPR018193">
    <property type="entry name" value="Glyc_kinase_flavodox-like_fold"/>
</dbReference>
<evidence type="ECO:0000313" key="5">
    <source>
        <dbReference type="EMBL" id="PYC79565.1"/>
    </source>
</evidence>
<dbReference type="GO" id="GO:0008887">
    <property type="term" value="F:glycerate kinase activity"/>
    <property type="evidence" value="ECO:0007669"/>
    <property type="project" value="UniProtKB-UniRule"/>
</dbReference>
<keyword evidence="2 4" id="KW-0808">Transferase</keyword>
<dbReference type="InterPro" id="IPR004381">
    <property type="entry name" value="Glycerate_kinase"/>
</dbReference>